<evidence type="ECO:0000256" key="2">
    <source>
        <dbReference type="ARBA" id="ARBA00022771"/>
    </source>
</evidence>
<evidence type="ECO:0000256" key="1">
    <source>
        <dbReference type="ARBA" id="ARBA00022723"/>
    </source>
</evidence>
<keyword evidence="5" id="KW-1185">Reference proteome</keyword>
<organism evidence="5 6">
    <name type="scientific">Meloidogyne incognita</name>
    <name type="common">Southern root-knot nematode worm</name>
    <name type="synonym">Oxyuris incognita</name>
    <dbReference type="NCBI Taxonomy" id="6306"/>
    <lineage>
        <taxon>Eukaryota</taxon>
        <taxon>Metazoa</taxon>
        <taxon>Ecdysozoa</taxon>
        <taxon>Nematoda</taxon>
        <taxon>Chromadorea</taxon>
        <taxon>Rhabditida</taxon>
        <taxon>Tylenchina</taxon>
        <taxon>Tylenchomorpha</taxon>
        <taxon>Tylenchoidea</taxon>
        <taxon>Meloidogynidae</taxon>
        <taxon>Meloidogyninae</taxon>
        <taxon>Meloidogyne</taxon>
        <taxon>Meloidogyne incognita group</taxon>
    </lineage>
</organism>
<evidence type="ECO:0000313" key="5">
    <source>
        <dbReference type="Proteomes" id="UP000887563"/>
    </source>
</evidence>
<dbReference type="AlphaFoldDB" id="A0A914MW06"/>
<keyword evidence="3" id="KW-0862">Zinc</keyword>
<dbReference type="InterPro" id="IPR007588">
    <property type="entry name" value="Znf_FLYWCH"/>
</dbReference>
<dbReference type="Gene3D" id="2.20.25.240">
    <property type="match status" value="1"/>
</dbReference>
<dbReference type="Pfam" id="PF04500">
    <property type="entry name" value="FLYWCH"/>
    <property type="match status" value="1"/>
</dbReference>
<reference evidence="6" key="1">
    <citation type="submission" date="2022-11" db="UniProtKB">
        <authorList>
            <consortium name="WormBaseParasite"/>
        </authorList>
    </citation>
    <scope>IDENTIFICATION</scope>
</reference>
<protein>
    <submittedName>
        <fullName evidence="6">FLYWCH-type domain-containing protein</fullName>
    </submittedName>
</protein>
<proteinExistence type="predicted"/>
<sequence>MASFVDSQKGGKKLIYEGHLYQKHFERGQDIYWRCDLYKSTHCSGRAKTRSLEENTAVELGNQHNHAPSPARCEAWKINRAVRATAISSFGNAPRTVTNECLAGASDAVISALPDISSMEKAVCRARQKHGGHLEIPQTLQDINIPQV</sequence>
<accession>A0A914MW06</accession>
<keyword evidence="2" id="KW-0863">Zinc-finger</keyword>
<evidence type="ECO:0000313" key="6">
    <source>
        <dbReference type="WBParaSite" id="Minc3s02893g31985"/>
    </source>
</evidence>
<evidence type="ECO:0000256" key="3">
    <source>
        <dbReference type="ARBA" id="ARBA00022833"/>
    </source>
</evidence>
<dbReference type="WBParaSite" id="Minc3s02893g31985">
    <property type="protein sequence ID" value="Minc3s02893g31985"/>
    <property type="gene ID" value="Minc3s02893g31985"/>
</dbReference>
<evidence type="ECO:0000259" key="4">
    <source>
        <dbReference type="Pfam" id="PF04500"/>
    </source>
</evidence>
<dbReference type="Proteomes" id="UP000887563">
    <property type="component" value="Unplaced"/>
</dbReference>
<feature type="domain" description="FLYWCH-type" evidence="4">
    <location>
        <begin position="4"/>
        <end position="66"/>
    </location>
</feature>
<name>A0A914MW06_MELIC</name>
<keyword evidence="1" id="KW-0479">Metal-binding</keyword>
<dbReference type="GO" id="GO:0008270">
    <property type="term" value="F:zinc ion binding"/>
    <property type="evidence" value="ECO:0007669"/>
    <property type="project" value="UniProtKB-KW"/>
</dbReference>